<dbReference type="InterPro" id="IPR036237">
    <property type="entry name" value="Xyl_isomerase-like_sf"/>
</dbReference>
<feature type="signal peptide" evidence="1">
    <location>
        <begin position="1"/>
        <end position="27"/>
    </location>
</feature>
<dbReference type="EMBL" id="JAERRB010000015">
    <property type="protein sequence ID" value="MBL0745286.1"/>
    <property type="molecule type" value="Genomic_DNA"/>
</dbReference>
<evidence type="ECO:0000313" key="3">
    <source>
        <dbReference type="EMBL" id="MBL0745286.1"/>
    </source>
</evidence>
<dbReference type="Proteomes" id="UP000613030">
    <property type="component" value="Unassembled WGS sequence"/>
</dbReference>
<gene>
    <name evidence="3" type="ORF">JI741_28910</name>
</gene>
<dbReference type="GO" id="GO:0016853">
    <property type="term" value="F:isomerase activity"/>
    <property type="evidence" value="ECO:0007669"/>
    <property type="project" value="UniProtKB-KW"/>
</dbReference>
<proteinExistence type="predicted"/>
<dbReference type="InterPro" id="IPR013022">
    <property type="entry name" value="Xyl_isomerase-like_TIM-brl"/>
</dbReference>
<evidence type="ECO:0000313" key="4">
    <source>
        <dbReference type="Proteomes" id="UP000613030"/>
    </source>
</evidence>
<keyword evidence="3" id="KW-0413">Isomerase</keyword>
<dbReference type="PANTHER" id="PTHR12110:SF53">
    <property type="entry name" value="BLR5974 PROTEIN"/>
    <property type="match status" value="1"/>
</dbReference>
<name>A0ABS1L0R4_9BACT</name>
<sequence>MKIARRNFIAQSLMATAGITSTLQATAAPEKHSSPARPVPKADEAFKISIFSKNLQWLDYTAMAKTAAEIGFDGVDLTVRPLGHVLPENVETDLPKAVEAVQKAGLKVYMMTTAIGAADEPHTEKILKTASALGIRHYRMGWLSYDDKKTIDDDLKTKRDTLKALAQLNEKYGISGEYQNHSGTYFGAAIWDLQRVLAEVNSAWLGSQYDIMHASVEGFNAWSTGLKLIAPYIRSIDLKDFQWTKKDGKWASQTTPVGEGLIDFKKYFALLKRYGVRVPASLHYEYDLGGAENGGTTLTKPKEEVIAAMKKDLALFRKMIQEA</sequence>
<dbReference type="PANTHER" id="PTHR12110">
    <property type="entry name" value="HYDROXYPYRUVATE ISOMERASE"/>
    <property type="match status" value="1"/>
</dbReference>
<protein>
    <submittedName>
        <fullName evidence="3">Sugar phosphate isomerase/epimerase</fullName>
    </submittedName>
</protein>
<evidence type="ECO:0000256" key="1">
    <source>
        <dbReference type="SAM" id="SignalP"/>
    </source>
</evidence>
<dbReference type="Gene3D" id="3.20.20.150">
    <property type="entry name" value="Divalent-metal-dependent TIM barrel enzymes"/>
    <property type="match status" value="1"/>
</dbReference>
<comment type="caution">
    <text evidence="3">The sequence shown here is derived from an EMBL/GenBank/DDBJ whole genome shotgun (WGS) entry which is preliminary data.</text>
</comment>
<accession>A0ABS1L0R4</accession>
<evidence type="ECO:0000259" key="2">
    <source>
        <dbReference type="Pfam" id="PF01261"/>
    </source>
</evidence>
<dbReference type="RefSeq" id="WP_202015638.1">
    <property type="nucleotide sequence ID" value="NZ_JAERRB010000015.1"/>
</dbReference>
<keyword evidence="4" id="KW-1185">Reference proteome</keyword>
<keyword evidence="1" id="KW-0732">Signal</keyword>
<organism evidence="3 4">
    <name type="scientific">Chryseolinea lacunae</name>
    <dbReference type="NCBI Taxonomy" id="2801331"/>
    <lineage>
        <taxon>Bacteria</taxon>
        <taxon>Pseudomonadati</taxon>
        <taxon>Bacteroidota</taxon>
        <taxon>Cytophagia</taxon>
        <taxon>Cytophagales</taxon>
        <taxon>Fulvivirgaceae</taxon>
        <taxon>Chryseolinea</taxon>
    </lineage>
</organism>
<dbReference type="InterPro" id="IPR050312">
    <property type="entry name" value="IolE/XylAMocC-like"/>
</dbReference>
<dbReference type="SUPFAM" id="SSF51658">
    <property type="entry name" value="Xylose isomerase-like"/>
    <property type="match status" value="1"/>
</dbReference>
<dbReference type="Pfam" id="PF01261">
    <property type="entry name" value="AP_endonuc_2"/>
    <property type="match status" value="1"/>
</dbReference>
<feature type="chain" id="PRO_5046896479" evidence="1">
    <location>
        <begin position="28"/>
        <end position="323"/>
    </location>
</feature>
<feature type="domain" description="Xylose isomerase-like TIM barrel" evidence="2">
    <location>
        <begin position="66"/>
        <end position="292"/>
    </location>
</feature>
<reference evidence="3 4" key="1">
    <citation type="submission" date="2021-01" db="EMBL/GenBank/DDBJ databases">
        <title>Chryseolinea sp. Jin1 Genome sequencing and assembly.</title>
        <authorList>
            <person name="Kim I."/>
        </authorList>
    </citation>
    <scope>NUCLEOTIDE SEQUENCE [LARGE SCALE GENOMIC DNA]</scope>
    <source>
        <strain evidence="3 4">Jin1</strain>
    </source>
</reference>